<name>A0AAE0LEH9_9CHLO</name>
<sequence>MVDGKIVHPDRVLNRDESPQFVDFNTLRGNNIRRRVASTGDSAVLPKQENRECVSIDVTMSLDGFLFGPHIIIARECLTESCAPDEVAVFDDCINEKLKYSTHSLISNNQCGVQTGVTLLQRYKLLDRELTARGTERPVVEMTDNHDSRYDDDVMEFCAEHQIVQWSEKANTSGIFQALDQVNRQLHTEYNKGVREFKKTRKAQLAMEFQRSVDESEVKVNTTDFLRIFCDIWFTWSTVMDRKTAWRRVGIMQECVAPGEINREHFVVHAQPEVTDSAPPSFVDFSGSPEGFRRGTPEYYKRKIAAIRALGQEWETFETTPMLRGILEIQSVPKLPPKPSKGRLSDNNGSFTFNEIRKKKAAKKQAEEDARLETEFRVLQRDLAKEQRDAENAATAATKRQKLEALQHAWERCTPVCSCRPLVFIGGIRTYFGPCEIAGLKRCPVCHEIKKSKCAKAACKAALAAVST</sequence>
<dbReference type="Proteomes" id="UP001190700">
    <property type="component" value="Unassembled WGS sequence"/>
</dbReference>
<reference evidence="1 2" key="1">
    <citation type="journal article" date="2015" name="Genome Biol. Evol.">
        <title>Comparative Genomics of a Bacterivorous Green Alga Reveals Evolutionary Causalities and Consequences of Phago-Mixotrophic Mode of Nutrition.</title>
        <authorList>
            <person name="Burns J.A."/>
            <person name="Paasch A."/>
            <person name="Narechania A."/>
            <person name="Kim E."/>
        </authorList>
    </citation>
    <scope>NUCLEOTIDE SEQUENCE [LARGE SCALE GENOMIC DNA]</scope>
    <source>
        <strain evidence="1 2">PLY_AMNH</strain>
    </source>
</reference>
<dbReference type="AlphaFoldDB" id="A0AAE0LEH9"/>
<protein>
    <submittedName>
        <fullName evidence="1">Uncharacterized protein</fullName>
    </submittedName>
</protein>
<proteinExistence type="predicted"/>
<keyword evidence="2" id="KW-1185">Reference proteome</keyword>
<comment type="caution">
    <text evidence="1">The sequence shown here is derived from an EMBL/GenBank/DDBJ whole genome shotgun (WGS) entry which is preliminary data.</text>
</comment>
<evidence type="ECO:0000313" key="2">
    <source>
        <dbReference type="Proteomes" id="UP001190700"/>
    </source>
</evidence>
<gene>
    <name evidence="1" type="ORF">CYMTET_10405</name>
</gene>
<dbReference type="EMBL" id="LGRX02003693">
    <property type="protein sequence ID" value="KAK3281825.1"/>
    <property type="molecule type" value="Genomic_DNA"/>
</dbReference>
<accession>A0AAE0LEH9</accession>
<organism evidence="1 2">
    <name type="scientific">Cymbomonas tetramitiformis</name>
    <dbReference type="NCBI Taxonomy" id="36881"/>
    <lineage>
        <taxon>Eukaryota</taxon>
        <taxon>Viridiplantae</taxon>
        <taxon>Chlorophyta</taxon>
        <taxon>Pyramimonadophyceae</taxon>
        <taxon>Pyramimonadales</taxon>
        <taxon>Pyramimonadaceae</taxon>
        <taxon>Cymbomonas</taxon>
    </lineage>
</organism>
<evidence type="ECO:0000313" key="1">
    <source>
        <dbReference type="EMBL" id="KAK3281825.1"/>
    </source>
</evidence>